<keyword evidence="10" id="KW-0175">Coiled coil</keyword>
<keyword evidence="11" id="KW-1133">Transmembrane helix</keyword>
<dbReference type="Gene3D" id="3.40.50.300">
    <property type="entry name" value="P-loop containing nucleotide triphosphate hydrolases"/>
    <property type="match status" value="1"/>
</dbReference>
<dbReference type="PANTHER" id="PTHR32309:SF13">
    <property type="entry name" value="FERRIC ENTEROBACTIN TRANSPORT PROTEIN FEPE"/>
    <property type="match status" value="1"/>
</dbReference>
<keyword evidence="11" id="KW-0812">Transmembrane</keyword>
<dbReference type="NCBIfam" id="TIGR01007">
    <property type="entry name" value="eps_fam"/>
    <property type="match status" value="1"/>
</dbReference>
<dbReference type="GO" id="GO:0004715">
    <property type="term" value="F:non-membrane spanning protein tyrosine kinase activity"/>
    <property type="evidence" value="ECO:0007669"/>
    <property type="project" value="UniProtKB-EC"/>
</dbReference>
<comment type="similarity">
    <text evidence="1">Belongs to the CpsD/CapB family.</text>
</comment>
<dbReference type="InterPro" id="IPR050445">
    <property type="entry name" value="Bact_polysacc_biosynth/exp"/>
</dbReference>
<dbReference type="GO" id="GO:0005524">
    <property type="term" value="F:ATP binding"/>
    <property type="evidence" value="ECO:0007669"/>
    <property type="project" value="UniProtKB-KW"/>
</dbReference>
<dbReference type="PANTHER" id="PTHR32309">
    <property type="entry name" value="TYROSINE-PROTEIN KINASE"/>
    <property type="match status" value="1"/>
</dbReference>
<keyword evidence="11" id="KW-0472">Membrane</keyword>
<dbReference type="InterPro" id="IPR005702">
    <property type="entry name" value="Wzc-like_C"/>
</dbReference>
<dbReference type="GO" id="GO:0005886">
    <property type="term" value="C:plasma membrane"/>
    <property type="evidence" value="ECO:0007669"/>
    <property type="project" value="UniProtKB-ARBA"/>
</dbReference>
<evidence type="ECO:0000259" key="13">
    <source>
        <dbReference type="Pfam" id="PF13807"/>
    </source>
</evidence>
<dbReference type="Pfam" id="PF13807">
    <property type="entry name" value="GNVR"/>
    <property type="match status" value="1"/>
</dbReference>
<dbReference type="OrthoDB" id="9794577at2"/>
<proteinExistence type="inferred from homology"/>
<dbReference type="RefSeq" id="WP_091476856.1">
    <property type="nucleotide sequence ID" value="NZ_FOJT01000005.1"/>
</dbReference>
<reference evidence="15" key="1">
    <citation type="submission" date="2016-10" db="EMBL/GenBank/DDBJ databases">
        <authorList>
            <person name="Varghese N."/>
            <person name="Submissions S."/>
        </authorList>
    </citation>
    <scope>NUCLEOTIDE SEQUENCE [LARGE SCALE GENOMIC DNA]</scope>
    <source>
        <strain evidence="15">DSM 21789</strain>
    </source>
</reference>
<feature type="transmembrane region" description="Helical" evidence="11">
    <location>
        <begin position="515"/>
        <end position="536"/>
    </location>
</feature>
<comment type="similarity">
    <text evidence="2">Belongs to the etk/wzc family.</text>
</comment>
<gene>
    <name evidence="14" type="ORF">SAMN05660845_2016</name>
</gene>
<evidence type="ECO:0000313" key="15">
    <source>
        <dbReference type="Proteomes" id="UP000199604"/>
    </source>
</evidence>
<feature type="domain" description="AAA" evidence="12">
    <location>
        <begin position="609"/>
        <end position="719"/>
    </location>
</feature>
<feature type="domain" description="Tyrosine-protein kinase G-rich" evidence="13">
    <location>
        <begin position="455"/>
        <end position="531"/>
    </location>
</feature>
<evidence type="ECO:0000256" key="8">
    <source>
        <dbReference type="ARBA" id="ARBA00023137"/>
    </source>
</evidence>
<accession>A0A1I0Z548</accession>
<dbReference type="CDD" id="cd05387">
    <property type="entry name" value="BY-kinase"/>
    <property type="match status" value="1"/>
</dbReference>
<evidence type="ECO:0000256" key="5">
    <source>
        <dbReference type="ARBA" id="ARBA00022741"/>
    </source>
</evidence>
<dbReference type="STRING" id="498292.SAMN05660845_2016"/>
<sequence>MLDTKDFSFFEAQNNFDFKAFFTKILGHWNWFLVSLIIAFTIAYQVNVRKEKIYGISTTIAYKEENNPFFTANTSLVFNWGGTSDQVQTLTTTIKSRSHNERVVKELNYYIEYLRQGKYNIQDAYGEVPFYVNINKNLPQLAGQLINIKFISPNEYEISINFEEPSVSLMNYTTEKSSNTNVQIGEFKKRYKIGEQVSLPFLHWKLELTDNPGYYEGSSHMVRFADFNGVVETYKNLEIKTDAKGGAIIDLDLQGTNKARMVDYLNGTISVLMNRQLEAKNQFATNTIRFIDSTLVAMEGQLKDTENELKDFSRDKNIFEVELGGEKFTDQITSLDVEKDLINRKIAYYNSLKSYLVNSVDYSKLPAPSVAGIDDPNIISNVSKLTSLSAERAEMSYAVKNDKKFKDFDIQMDALKRVLLENISSAKASIQYDLAVVNKKLGLAENTIKKLPGQQQELVKINRKYDLNKSVYNSFLEKRSEADIVRAANLSDIQVIDPAKDTGGGLLGPKTNVNYVLALFLGLLIPLMMVFGVTIIDNTIKNTEEITKLTKIPVLGVVGKKNTKSNLAVFEKPKSGLAESFRAVRSSLQFLYKKQQAGAKTLMLTSSISGEGKTFCSINIATVFALSEKKTVIVGLDLRKPKIFKDFHVENTIGAVNYLIGQKTLEEITQKTSIPFLDFISSGPVPPNPAELIMGESMKEMLDELKKKYDYIILDTPPVGLVSDALELTPYCDATLYIVRQNVTKKDMLTLVNNKHKRGELSNISIVFNGFENKAKYGYEYGYGYGYGTYADGYHEVEKPVNPIMDFVKKTFKK</sequence>
<dbReference type="Proteomes" id="UP000199604">
    <property type="component" value="Unassembled WGS sequence"/>
</dbReference>
<name>A0A1I0Z548_9FLAO</name>
<keyword evidence="7" id="KW-0067">ATP-binding</keyword>
<dbReference type="EMBL" id="FOJT01000005">
    <property type="protein sequence ID" value="SFB20522.1"/>
    <property type="molecule type" value="Genomic_DNA"/>
</dbReference>
<comment type="catalytic activity">
    <reaction evidence="9">
        <text>L-tyrosyl-[protein] + ATP = O-phospho-L-tyrosyl-[protein] + ADP + H(+)</text>
        <dbReference type="Rhea" id="RHEA:10596"/>
        <dbReference type="Rhea" id="RHEA-COMP:10136"/>
        <dbReference type="Rhea" id="RHEA-COMP:20101"/>
        <dbReference type="ChEBI" id="CHEBI:15378"/>
        <dbReference type="ChEBI" id="CHEBI:30616"/>
        <dbReference type="ChEBI" id="CHEBI:46858"/>
        <dbReference type="ChEBI" id="CHEBI:61978"/>
        <dbReference type="ChEBI" id="CHEBI:456216"/>
        <dbReference type="EC" id="2.7.10.2"/>
    </reaction>
</comment>
<dbReference type="InterPro" id="IPR027417">
    <property type="entry name" value="P-loop_NTPase"/>
</dbReference>
<protein>
    <recommendedName>
        <fullName evidence="3">non-specific protein-tyrosine kinase</fullName>
        <ecNumber evidence="3">2.7.10.2</ecNumber>
    </recommendedName>
</protein>
<evidence type="ECO:0000256" key="3">
    <source>
        <dbReference type="ARBA" id="ARBA00011903"/>
    </source>
</evidence>
<dbReference type="SUPFAM" id="SSF52540">
    <property type="entry name" value="P-loop containing nucleoside triphosphate hydrolases"/>
    <property type="match status" value="1"/>
</dbReference>
<keyword evidence="4" id="KW-0808">Transferase</keyword>
<keyword evidence="8" id="KW-0829">Tyrosine-protein kinase</keyword>
<dbReference type="InterPro" id="IPR032807">
    <property type="entry name" value="GNVR"/>
</dbReference>
<keyword evidence="5" id="KW-0547">Nucleotide-binding</keyword>
<evidence type="ECO:0000256" key="6">
    <source>
        <dbReference type="ARBA" id="ARBA00022777"/>
    </source>
</evidence>
<dbReference type="EC" id="2.7.10.2" evidence="3"/>
<evidence type="ECO:0000256" key="10">
    <source>
        <dbReference type="SAM" id="Coils"/>
    </source>
</evidence>
<dbReference type="Pfam" id="PF13614">
    <property type="entry name" value="AAA_31"/>
    <property type="match status" value="1"/>
</dbReference>
<evidence type="ECO:0000256" key="4">
    <source>
        <dbReference type="ARBA" id="ARBA00022679"/>
    </source>
</evidence>
<evidence type="ECO:0000259" key="12">
    <source>
        <dbReference type="Pfam" id="PF13614"/>
    </source>
</evidence>
<evidence type="ECO:0000256" key="9">
    <source>
        <dbReference type="ARBA" id="ARBA00051245"/>
    </source>
</evidence>
<dbReference type="GO" id="GO:0042802">
    <property type="term" value="F:identical protein binding"/>
    <property type="evidence" value="ECO:0007669"/>
    <property type="project" value="UniProtKB-ARBA"/>
</dbReference>
<evidence type="ECO:0000256" key="2">
    <source>
        <dbReference type="ARBA" id="ARBA00008883"/>
    </source>
</evidence>
<feature type="coiled-coil region" evidence="10">
    <location>
        <begin position="295"/>
        <end position="322"/>
    </location>
</feature>
<dbReference type="InterPro" id="IPR025669">
    <property type="entry name" value="AAA_dom"/>
</dbReference>
<dbReference type="AlphaFoldDB" id="A0A1I0Z548"/>
<keyword evidence="15" id="KW-1185">Reference proteome</keyword>
<dbReference type="FunFam" id="3.40.50.300:FF:000527">
    <property type="entry name" value="Tyrosine-protein kinase etk"/>
    <property type="match status" value="1"/>
</dbReference>
<evidence type="ECO:0000256" key="7">
    <source>
        <dbReference type="ARBA" id="ARBA00022840"/>
    </source>
</evidence>
<keyword evidence="6" id="KW-0418">Kinase</keyword>
<evidence type="ECO:0000256" key="1">
    <source>
        <dbReference type="ARBA" id="ARBA00007316"/>
    </source>
</evidence>
<evidence type="ECO:0000313" key="14">
    <source>
        <dbReference type="EMBL" id="SFB20522.1"/>
    </source>
</evidence>
<organism evidence="14 15">
    <name type="scientific">Flavobacterium swingsii</name>
    <dbReference type="NCBI Taxonomy" id="498292"/>
    <lineage>
        <taxon>Bacteria</taxon>
        <taxon>Pseudomonadati</taxon>
        <taxon>Bacteroidota</taxon>
        <taxon>Flavobacteriia</taxon>
        <taxon>Flavobacteriales</taxon>
        <taxon>Flavobacteriaceae</taxon>
        <taxon>Flavobacterium</taxon>
    </lineage>
</organism>
<feature type="transmembrane region" description="Helical" evidence="11">
    <location>
        <begin position="28"/>
        <end position="46"/>
    </location>
</feature>
<evidence type="ECO:0000256" key="11">
    <source>
        <dbReference type="SAM" id="Phobius"/>
    </source>
</evidence>